<reference evidence="1 2" key="1">
    <citation type="submission" date="2016-03" db="EMBL/GenBank/DDBJ databases">
        <title>Acetic acid bacteria sequencing.</title>
        <authorList>
            <person name="Brandt J."/>
            <person name="Jakob F."/>
            <person name="Vogel R.F."/>
        </authorList>
    </citation>
    <scope>NUCLEOTIDE SEQUENCE [LARGE SCALE GENOMIC DNA]</scope>
    <source>
        <strain evidence="1 2">TMW2.1084</strain>
    </source>
</reference>
<accession>A0A1U9LEF9</accession>
<proteinExistence type="predicted"/>
<organism evidence="1 2">
    <name type="scientific">Acetobacter persici</name>
    <dbReference type="NCBI Taxonomy" id="1076596"/>
    <lineage>
        <taxon>Bacteria</taxon>
        <taxon>Pseudomonadati</taxon>
        <taxon>Pseudomonadota</taxon>
        <taxon>Alphaproteobacteria</taxon>
        <taxon>Acetobacterales</taxon>
        <taxon>Acetobacteraceae</taxon>
        <taxon>Acetobacter</taxon>
    </lineage>
</organism>
<dbReference type="STRING" id="1076596.A0U91_06670"/>
<dbReference type="AlphaFoldDB" id="A0A1U9LEF9"/>
<sequence length="158" mass="16925">MVMENTPNLFPTFLPCGFLTLHDYATGMAACAAARNAGVLTAQASVAPFGFLSAPGAAGFMGALWWQALIRQMEEETGCRYVHVLDCGSSVGHAVLARTQGQKNVILQTDPARAAAVRVLYQSEGGVFFSVRPPSFDLTGPLSSKTHLAAYFMRSYCQ</sequence>
<name>A0A1U9LEF9_9PROT</name>
<dbReference type="KEGG" id="aper:A0U91_06670"/>
<evidence type="ECO:0000313" key="1">
    <source>
        <dbReference type="EMBL" id="AQT04680.1"/>
    </source>
</evidence>
<evidence type="ECO:0000313" key="2">
    <source>
        <dbReference type="Proteomes" id="UP000189055"/>
    </source>
</evidence>
<dbReference type="EMBL" id="CP014687">
    <property type="protein sequence ID" value="AQT04680.1"/>
    <property type="molecule type" value="Genomic_DNA"/>
</dbReference>
<gene>
    <name evidence="1" type="ORF">A0U91_06670</name>
</gene>
<protein>
    <submittedName>
        <fullName evidence="1">Uncharacterized protein</fullName>
    </submittedName>
</protein>
<dbReference type="Proteomes" id="UP000189055">
    <property type="component" value="Chromosome"/>
</dbReference>